<evidence type="ECO:0000256" key="2">
    <source>
        <dbReference type="SAM" id="Phobius"/>
    </source>
</evidence>
<feature type="domain" description="PPM-type phosphatase" evidence="3">
    <location>
        <begin position="144"/>
        <end position="373"/>
    </location>
</feature>
<proteinExistence type="predicted"/>
<evidence type="ECO:0000313" key="5">
    <source>
        <dbReference type="Proteomes" id="UP000002357"/>
    </source>
</evidence>
<dbReference type="GO" id="GO:0016791">
    <property type="term" value="F:phosphatase activity"/>
    <property type="evidence" value="ECO:0007669"/>
    <property type="project" value="TreeGrafter"/>
</dbReference>
<evidence type="ECO:0000259" key="3">
    <source>
        <dbReference type="SMART" id="SM00331"/>
    </source>
</evidence>
<evidence type="ECO:0000313" key="4">
    <source>
        <dbReference type="EMBL" id="EFG04999.2"/>
    </source>
</evidence>
<dbReference type="SUPFAM" id="SSF81606">
    <property type="entry name" value="PP2C-like"/>
    <property type="match status" value="1"/>
</dbReference>
<geneLocation type="plasmid" evidence="4 5">
    <name>pSCL4</name>
</geneLocation>
<feature type="transmembrane region" description="Helical" evidence="2">
    <location>
        <begin position="20"/>
        <end position="42"/>
    </location>
</feature>
<evidence type="ECO:0000256" key="1">
    <source>
        <dbReference type="ARBA" id="ARBA00022801"/>
    </source>
</evidence>
<feature type="transmembrane region" description="Helical" evidence="2">
    <location>
        <begin position="62"/>
        <end position="84"/>
    </location>
</feature>
<dbReference type="Pfam" id="PF07228">
    <property type="entry name" value="SpoIIE"/>
    <property type="match status" value="1"/>
</dbReference>
<sequence>MRRIRRPTPVVDRHAPGSSVPSVLWLLPWLVIGAAIVYDTFVPPSYTAAPLLASAPLLAAPFYSWLGTLGAGLTAIAAQIGLHLSTGSLGSPRADTETATVLFVTGLAVPVNRIIFTASRRLASARQTAAAAQRAVLPLPPRRVGGLQVAARYEPAATEALIGGDLYAVQETPHGIRLLIGDVQGKGLDAVAEVAVAIGAFRVIADTEPALLAAADSLDRTITRETTRRAGTVPAESFTTAVLCEIPPGRHTLRIVNRGHPPPLLLDPDGTVHTLEPAHYALPLGTHGLIPDSGGDTRPDTYALQARGCLLLLFTDGLTEARDTHGVFYDPARRLANHRFTGPDALLDHLVADVRRHTGGRVTDDLALLALALPPHPHTDP</sequence>
<protein>
    <submittedName>
        <fullName evidence="4">Integral membrane protein</fullName>
    </submittedName>
</protein>
<accession>B5GLZ5</accession>
<keyword evidence="1" id="KW-0378">Hydrolase</keyword>
<dbReference type="OrthoDB" id="342342at2"/>
<dbReference type="FunFam" id="3.60.40.10:FF:000058">
    <property type="entry name" value="Stage II sporulation protein E"/>
    <property type="match status" value="1"/>
</dbReference>
<dbReference type="PANTHER" id="PTHR43156:SF2">
    <property type="entry name" value="STAGE II SPORULATION PROTEIN E"/>
    <property type="match status" value="1"/>
</dbReference>
<dbReference type="EMBL" id="CM000914">
    <property type="protein sequence ID" value="EFG04999.2"/>
    <property type="molecule type" value="Genomic_DNA"/>
</dbReference>
<dbReference type="InterPro" id="IPR001932">
    <property type="entry name" value="PPM-type_phosphatase-like_dom"/>
</dbReference>
<dbReference type="Gene3D" id="3.60.40.10">
    <property type="entry name" value="PPM-type phosphatase domain"/>
    <property type="match status" value="1"/>
</dbReference>
<dbReference type="eggNOG" id="COG2208">
    <property type="taxonomic scope" value="Bacteria"/>
</dbReference>
<dbReference type="InterPro" id="IPR052016">
    <property type="entry name" value="Bact_Sigma-Reg"/>
</dbReference>
<reference evidence="4 5" key="1">
    <citation type="journal article" date="2010" name="Genome Biol. Evol.">
        <title>The sequence of a 1.8-mb bacterial linear plasmid reveals a rich evolutionary reservoir of secondary metabolic pathways.</title>
        <authorList>
            <person name="Medema M.H."/>
            <person name="Trefzer A."/>
            <person name="Kovalchuk A."/>
            <person name="van den Berg M."/>
            <person name="Mueller U."/>
            <person name="Heijne W."/>
            <person name="Wu L."/>
            <person name="Alam M.T."/>
            <person name="Ronning C.M."/>
            <person name="Nierman W.C."/>
            <person name="Bovenberg R.A.L."/>
            <person name="Breitling R."/>
            <person name="Takano E."/>
        </authorList>
    </citation>
    <scope>NUCLEOTIDE SEQUENCE [LARGE SCALE GENOMIC DNA]</scope>
    <source>
        <strain evidence="5">ATCC 27064 / DSM 738 / JCM 4710 / NBRC 13307 / NCIMB 12785 / NRRL 3585 / VKM Ac-602</strain>
        <plasmid evidence="4">pSCL4</plasmid>
    </source>
</reference>
<dbReference type="RefSeq" id="WP_003952743.1">
    <property type="nucleotide sequence ID" value="NZ_CM000914.1"/>
</dbReference>
<organism evidence="4 5">
    <name type="scientific">Streptomyces clavuligerus</name>
    <dbReference type="NCBI Taxonomy" id="1901"/>
    <lineage>
        <taxon>Bacteria</taxon>
        <taxon>Bacillati</taxon>
        <taxon>Actinomycetota</taxon>
        <taxon>Actinomycetes</taxon>
        <taxon>Kitasatosporales</taxon>
        <taxon>Streptomycetaceae</taxon>
        <taxon>Streptomyces</taxon>
    </lineage>
</organism>
<dbReference type="SMART" id="SM00331">
    <property type="entry name" value="PP2C_SIG"/>
    <property type="match status" value="1"/>
</dbReference>
<dbReference type="AlphaFoldDB" id="B5GLZ5"/>
<dbReference type="GeneID" id="93734559"/>
<dbReference type="PANTHER" id="PTHR43156">
    <property type="entry name" value="STAGE II SPORULATION PROTEIN E-RELATED"/>
    <property type="match status" value="1"/>
</dbReference>
<keyword evidence="2" id="KW-0812">Transmembrane</keyword>
<dbReference type="Proteomes" id="UP000002357">
    <property type="component" value="Plasmid pSCL4"/>
</dbReference>
<keyword evidence="2" id="KW-0472">Membrane</keyword>
<dbReference type="InterPro" id="IPR036457">
    <property type="entry name" value="PPM-type-like_dom_sf"/>
</dbReference>
<keyword evidence="5" id="KW-1185">Reference proteome</keyword>
<name>B5GLZ5_STRCL</name>
<keyword evidence="2" id="KW-1133">Transmembrane helix</keyword>
<gene>
    <name evidence="4" type="ORF">SCLAV_p1518</name>
</gene>
<keyword evidence="4" id="KW-0614">Plasmid</keyword>